<dbReference type="InterPro" id="IPR051448">
    <property type="entry name" value="CdaR-like_regulators"/>
</dbReference>
<proteinExistence type="inferred from homology"/>
<dbReference type="Pfam" id="PF17853">
    <property type="entry name" value="GGDEF_2"/>
    <property type="match status" value="1"/>
</dbReference>
<dbReference type="InterPro" id="IPR025736">
    <property type="entry name" value="PucR_C-HTH_dom"/>
</dbReference>
<name>A0A0F3RT78_9LACO</name>
<accession>A0A0F3RT78</accession>
<dbReference type="EMBL" id="JZCR01000015">
    <property type="protein sequence ID" value="KJW12789.1"/>
    <property type="molecule type" value="Genomic_DNA"/>
</dbReference>
<dbReference type="OrthoDB" id="142218at2"/>
<dbReference type="InterPro" id="IPR042070">
    <property type="entry name" value="PucR_C-HTH_sf"/>
</dbReference>
<evidence type="ECO:0000313" key="6">
    <source>
        <dbReference type="Proteomes" id="UP000033491"/>
    </source>
</evidence>
<dbReference type="Gene3D" id="1.10.10.2840">
    <property type="entry name" value="PucR C-terminal helix-turn-helix domain"/>
    <property type="match status" value="1"/>
</dbReference>
<dbReference type="PATRIC" id="fig|216463.3.peg.467"/>
<dbReference type="PANTHER" id="PTHR33744:SF1">
    <property type="entry name" value="DNA-BINDING TRANSCRIPTIONAL ACTIVATOR ADER"/>
    <property type="match status" value="1"/>
</dbReference>
<evidence type="ECO:0000259" key="4">
    <source>
        <dbReference type="Pfam" id="PF17853"/>
    </source>
</evidence>
<dbReference type="AlphaFoldDB" id="A0A0F3RT78"/>
<dbReference type="PANTHER" id="PTHR33744">
    <property type="entry name" value="CARBOHYDRATE DIACID REGULATOR"/>
    <property type="match status" value="1"/>
</dbReference>
<dbReference type="Proteomes" id="UP000033491">
    <property type="component" value="Unassembled WGS sequence"/>
</dbReference>
<feature type="domain" description="Purine catabolism PurC-like" evidence="2">
    <location>
        <begin position="7"/>
        <end position="127"/>
    </location>
</feature>
<evidence type="ECO:0000259" key="3">
    <source>
        <dbReference type="Pfam" id="PF13556"/>
    </source>
</evidence>
<reference evidence="5 6" key="1">
    <citation type="submission" date="2015-03" db="EMBL/GenBank/DDBJ databases">
        <authorList>
            <person name="Zheng J."/>
            <person name="Ganezle M."/>
        </authorList>
    </citation>
    <scope>NUCLEOTIDE SEQUENCE [LARGE SCALE GENOMIC DNA]</scope>
    <source>
        <strain evidence="5 6">LP38</strain>
    </source>
</reference>
<dbReference type="RefSeq" id="WP_045807328.1">
    <property type="nucleotide sequence ID" value="NZ_JZCR01000015.1"/>
</dbReference>
<dbReference type="InterPro" id="IPR041522">
    <property type="entry name" value="CdaR_GGDEF"/>
</dbReference>
<feature type="domain" description="PucR C-terminal helix-turn-helix" evidence="3">
    <location>
        <begin position="472"/>
        <end position="530"/>
    </location>
</feature>
<evidence type="ECO:0000313" key="5">
    <source>
        <dbReference type="EMBL" id="KJW12789.1"/>
    </source>
</evidence>
<dbReference type="Pfam" id="PF07905">
    <property type="entry name" value="PucR"/>
    <property type="match status" value="1"/>
</dbReference>
<gene>
    <name evidence="5" type="ORF">VC81_06820</name>
</gene>
<sequence>MPVTISDILTTKSLASATVIGGNDGENNPVSNVMIVEAPDVEQWINPHEILITSLFGFDKLSKHDIANFMNTLHRYACSGLIVKTSRFVEKIPQQIITMCNEFSIPLIEIPGQTKYSDLLFQIMQLLFNEKNLLLDQYKKINQKFVNMAIHGSSMQTIVDLLDSLINHTVMIFRIQNHQEILLTCSRKDNLDYQRVNFDQRTALPQKAYTNYDYFQAPLNVSNAHQLIVKIPQNKADDLYLGIIVHQKGIRDVDFMAIENAVNFTQMEALKQAAIKQSMRAYANDIIDDLINGKIATKEQFNTTLSHFHLSATARYRIIVIQANVDHSLATEYFSDYPKAADQVISLFKQYWPDTIYRIRQNRVILIIPNSPSNIKQIKKQLTSIVHHLKRQRHCAFQVGISEPCLPETFKTYAEQSLKTVQIASNLYQDSFIFSFNDLGFYRFLLNITNPQQLRSFVPEELMELYQNKPELYKTLRVYLENNQNAKESANILFIHPKTMSYRLAKIKERMGINYDDVDETFRISVGIRILAILNNENIQGVDTFDNI</sequence>
<dbReference type="InterPro" id="IPR012914">
    <property type="entry name" value="PucR_dom"/>
</dbReference>
<organism evidence="5 6">
    <name type="scientific">Levilactobacillus spicheri</name>
    <dbReference type="NCBI Taxonomy" id="216463"/>
    <lineage>
        <taxon>Bacteria</taxon>
        <taxon>Bacillati</taxon>
        <taxon>Bacillota</taxon>
        <taxon>Bacilli</taxon>
        <taxon>Lactobacillales</taxon>
        <taxon>Lactobacillaceae</taxon>
        <taxon>Levilactobacillus</taxon>
    </lineage>
</organism>
<evidence type="ECO:0000256" key="1">
    <source>
        <dbReference type="ARBA" id="ARBA00006754"/>
    </source>
</evidence>
<dbReference type="STRING" id="216463.VC81_06820"/>
<evidence type="ECO:0000259" key="2">
    <source>
        <dbReference type="Pfam" id="PF07905"/>
    </source>
</evidence>
<comment type="caution">
    <text evidence="5">The sequence shown here is derived from an EMBL/GenBank/DDBJ whole genome shotgun (WGS) entry which is preliminary data.</text>
</comment>
<protein>
    <submittedName>
        <fullName evidence="5">Transcriptional regulator</fullName>
    </submittedName>
</protein>
<comment type="similarity">
    <text evidence="1">Belongs to the CdaR family.</text>
</comment>
<feature type="domain" description="CdaR GGDEF-like" evidence="4">
    <location>
        <begin position="300"/>
        <end position="420"/>
    </location>
</feature>
<dbReference type="Pfam" id="PF13556">
    <property type="entry name" value="HTH_30"/>
    <property type="match status" value="1"/>
</dbReference>